<dbReference type="Proteomes" id="UP000811246">
    <property type="component" value="Chromosome 12"/>
</dbReference>
<organism evidence="3 5">
    <name type="scientific">Carya illinoinensis</name>
    <name type="common">Pecan</name>
    <dbReference type="NCBI Taxonomy" id="32201"/>
    <lineage>
        <taxon>Eukaryota</taxon>
        <taxon>Viridiplantae</taxon>
        <taxon>Streptophyta</taxon>
        <taxon>Embryophyta</taxon>
        <taxon>Tracheophyta</taxon>
        <taxon>Spermatophyta</taxon>
        <taxon>Magnoliopsida</taxon>
        <taxon>eudicotyledons</taxon>
        <taxon>Gunneridae</taxon>
        <taxon>Pentapetalae</taxon>
        <taxon>rosids</taxon>
        <taxon>fabids</taxon>
        <taxon>Fagales</taxon>
        <taxon>Juglandaceae</taxon>
        <taxon>Carya</taxon>
    </lineage>
</organism>
<dbReference type="PANTHER" id="PTHR34677:SF1">
    <property type="entry name" value="TRANSMEMBRANE PROTEIN"/>
    <property type="match status" value="1"/>
</dbReference>
<evidence type="ECO:0000313" key="5">
    <source>
        <dbReference type="Proteomes" id="UP000811609"/>
    </source>
</evidence>
<feature type="transmembrane region" description="Helical" evidence="2">
    <location>
        <begin position="922"/>
        <end position="939"/>
    </location>
</feature>
<reference evidence="3" key="1">
    <citation type="submission" date="2020-12" db="EMBL/GenBank/DDBJ databases">
        <title>WGS assembly of Carya illinoinensis cv. Pawnee.</title>
        <authorList>
            <person name="Platts A."/>
            <person name="Shu S."/>
            <person name="Wright S."/>
            <person name="Barry K."/>
            <person name="Edger P."/>
            <person name="Pires J.C."/>
            <person name="Schmutz J."/>
        </authorList>
    </citation>
    <scope>NUCLEOTIDE SEQUENCE</scope>
    <source>
        <tissue evidence="3">Leaf</tissue>
    </source>
</reference>
<keyword evidence="5" id="KW-1185">Reference proteome</keyword>
<feature type="compositionally biased region" description="Basic and acidic residues" evidence="1">
    <location>
        <begin position="1025"/>
        <end position="1035"/>
    </location>
</feature>
<dbReference type="Proteomes" id="UP000811609">
    <property type="component" value="Chromosome 12"/>
</dbReference>
<proteinExistence type="predicted"/>
<accession>A0A8T1NMA9</accession>
<keyword evidence="2" id="KW-0812">Transmembrane</keyword>
<feature type="transmembrane region" description="Helical" evidence="2">
    <location>
        <begin position="635"/>
        <end position="656"/>
    </location>
</feature>
<evidence type="ECO:0008006" key="6">
    <source>
        <dbReference type="Google" id="ProtNLM"/>
    </source>
</evidence>
<feature type="transmembrane region" description="Helical" evidence="2">
    <location>
        <begin position="676"/>
        <end position="696"/>
    </location>
</feature>
<feature type="compositionally biased region" description="Low complexity" evidence="1">
    <location>
        <begin position="1053"/>
        <end position="1065"/>
    </location>
</feature>
<feature type="transmembrane region" description="Helical" evidence="2">
    <location>
        <begin position="702"/>
        <end position="725"/>
    </location>
</feature>
<dbReference type="EMBL" id="CM031820">
    <property type="protein sequence ID" value="KAG6633146.1"/>
    <property type="molecule type" value="Genomic_DNA"/>
</dbReference>
<evidence type="ECO:0000256" key="2">
    <source>
        <dbReference type="SAM" id="Phobius"/>
    </source>
</evidence>
<feature type="region of interest" description="Disordered" evidence="1">
    <location>
        <begin position="1025"/>
        <end position="1067"/>
    </location>
</feature>
<feature type="transmembrane region" description="Helical" evidence="2">
    <location>
        <begin position="891"/>
        <end position="910"/>
    </location>
</feature>
<evidence type="ECO:0000313" key="3">
    <source>
        <dbReference type="EMBL" id="KAG6633146.1"/>
    </source>
</evidence>
<gene>
    <name evidence="3" type="ORF">CIPAW_12G028200</name>
    <name evidence="4" type="ORF">I3842_12G027400</name>
</gene>
<feature type="transmembrane region" description="Helical" evidence="2">
    <location>
        <begin position="959"/>
        <end position="977"/>
    </location>
</feature>
<reference evidence="4" key="2">
    <citation type="submission" date="2021-01" db="EMBL/GenBank/DDBJ databases">
        <authorList>
            <person name="Lovell J.T."/>
            <person name="Bentley N."/>
            <person name="Bhattarai G."/>
            <person name="Jenkins J.W."/>
            <person name="Sreedasyam A."/>
            <person name="Alarcon Y."/>
            <person name="Bock C."/>
            <person name="Boston L."/>
            <person name="Carlson J."/>
            <person name="Cervantes K."/>
            <person name="Clermont K."/>
            <person name="Krom N."/>
            <person name="Kubenka K."/>
            <person name="Mamidi S."/>
            <person name="Mattison C."/>
            <person name="Monteros M."/>
            <person name="Pisani C."/>
            <person name="Plott C."/>
            <person name="Rajasekar S."/>
            <person name="Rhein H.S."/>
            <person name="Rohla C."/>
            <person name="Song M."/>
            <person name="Hilaire R.S."/>
            <person name="Shu S."/>
            <person name="Wells L."/>
            <person name="Wang X."/>
            <person name="Webber J."/>
            <person name="Heerema R.J."/>
            <person name="Klein P."/>
            <person name="Conner P."/>
            <person name="Grauke L."/>
            <person name="Grimwood J."/>
            <person name="Schmutz J."/>
            <person name="Randall J.J."/>
        </authorList>
    </citation>
    <scope>NUCLEOTIDE SEQUENCE</scope>
    <source>
        <tissue evidence="4">Leaf</tissue>
    </source>
</reference>
<name>A0A8T1NMA9_CARIL</name>
<dbReference type="PANTHER" id="PTHR34677">
    <property type="match status" value="1"/>
</dbReference>
<evidence type="ECO:0000256" key="1">
    <source>
        <dbReference type="SAM" id="MobiDB-lite"/>
    </source>
</evidence>
<comment type="caution">
    <text evidence="3">The sequence shown here is derived from an EMBL/GenBank/DDBJ whole genome shotgun (WGS) entry which is preliminary data.</text>
</comment>
<protein>
    <recommendedName>
        <fullName evidence="6">Bacterial Ig-like domain-containing protein</fullName>
    </recommendedName>
</protein>
<dbReference type="AlphaFoldDB" id="A0A8T1NMA9"/>
<keyword evidence="2" id="KW-1133">Transmembrane helix</keyword>
<sequence>MSPTSIGVYSQMGLLKLSWALCWVLSLLSFRALCDYSGVTVKFLKAPHAFSHLNSATFVFEVFMGGNGTCANCIVSCKLDDGIASDCEARRIFYAGLQDGNHTFEVCTNRSGGVGCANYSWTVDTVPPTANITALTPFTNALNVSVNISFSEPCTGGGGFECSSVNACNLLVYGAGQVIPSSLIILQPNLKYSVLVGLSSTSQYGRVILVMDKNFCTDSAGNKFSRTTNSSFYVHFDRRSVFVNLRTSILERLLQLNGKTRLVQATNKYNKLKVYLYFSVPVLNSSAEIVNSLQTSQGTLLPISGENLGNRRFGFLVANLSAIAIVTLNINSNSIISRQRTPVSPIAPLTFLYDSVRPAVRLSTSFNMRTKEPSIPMLIKFMKPVFGFNASEISINGGHLQSFHEISRAIYIIEIHADHDIVSVSVPENVTRDVAGNGNLASNVLQVRHYSVPVISSVISKLATASFLVTSFASGLLMVSIASLHSIGALSRPSSSFSDPARNLFRIACHIQVFALSRWLAVTLPVEYDEFARGLQWSIPYLSLPWETGHTQPVIVDSSSPDNPISSMYEVHDSGNFQDVKWKEEILGRKASVYGLPLTPMEYRSYFESQNSEPKAEYILDPHLLNGWRDFGRSMFWLATIGGSLILLHALLLVILKFRKKNSGKQSYGALELPRFEIFLIILAVPCICEASVALIRGGTALGIMFGILLFGAMLFLLLALFLFLSVGITFGKLLQYKEVHQEGRRFHWYQHIVRVTLGPGKRGQWTWKNQPNSDYLIKLGPLFEDLRGPPKYMLSQISGSNPSTHGDRIIASDDETEDAEAPLIQKLFGILRIYYTLLESMRRLSLGIIAGAYKGNRSSKTMTVTLLCITSFQLFFLVLKKPFIKKKAQLIEIISVSSEVCLFATFLVLLEKKLSDRDETLAGVFMLILFLLGYIPQMMNEWYALYRQTKRLDNADNFFSRGMKIALIGFLLLFIPQKLIKKLESRLPLNVVMGTSVESSRNSGGRSLSTIDKSRSNQLKELAKASFSKEESRAPNDPSTSRTRWNRFWGNKSSGSSSVNSSSDFKSKLRELDKDLEAIFASK</sequence>
<keyword evidence="2" id="KW-0472">Membrane</keyword>
<evidence type="ECO:0000313" key="4">
    <source>
        <dbReference type="EMBL" id="KAG6683710.1"/>
    </source>
</evidence>
<dbReference type="EMBL" id="CM031836">
    <property type="protein sequence ID" value="KAG6683710.1"/>
    <property type="molecule type" value="Genomic_DNA"/>
</dbReference>